<comment type="caution">
    <text evidence="1">The sequence shown here is derived from an EMBL/GenBank/DDBJ whole genome shotgun (WGS) entry which is preliminary data.</text>
</comment>
<name>I8UAT8_9BACL</name>
<protein>
    <recommendedName>
        <fullName evidence="3">DUF2922 domain-containing protein</fullName>
    </recommendedName>
</protein>
<proteinExistence type="predicted"/>
<reference evidence="1 2" key="1">
    <citation type="journal article" date="2012" name="J. Bacteriol.">
        <title>Genome of Bacillus macauensis ZFHKF-1, a Long-Chain-Forming Bacterium.</title>
        <authorList>
            <person name="Cai L."/>
            <person name="Zhang T."/>
        </authorList>
    </citation>
    <scope>NUCLEOTIDE SEQUENCE [LARGE SCALE GENOMIC DNA]</scope>
    <source>
        <strain evidence="1 2">ZFHKF-1</strain>
    </source>
</reference>
<dbReference type="Pfam" id="PF11148">
    <property type="entry name" value="DUF2922"/>
    <property type="match status" value="1"/>
</dbReference>
<evidence type="ECO:0008006" key="3">
    <source>
        <dbReference type="Google" id="ProtNLM"/>
    </source>
</evidence>
<dbReference type="OrthoDB" id="2454247at2"/>
<sequence>MAKTLELQFINEQEKVVTLSIDSPKEPVNGAAVKAAMETIIAQNVFNSKGGNYVKAKGARLVERNASDVAFS</sequence>
<dbReference type="RefSeq" id="WP_007203634.1">
    <property type="nucleotide sequence ID" value="NZ_AKKV01000042.1"/>
</dbReference>
<dbReference type="Proteomes" id="UP000004080">
    <property type="component" value="Unassembled WGS sequence"/>
</dbReference>
<dbReference type="eggNOG" id="ENOG5033A2M">
    <property type="taxonomic scope" value="Bacteria"/>
</dbReference>
<dbReference type="InterPro" id="IPR021321">
    <property type="entry name" value="DUF2922"/>
</dbReference>
<accession>I8UAT8</accession>
<gene>
    <name evidence="1" type="ORF">A374_17824</name>
</gene>
<evidence type="ECO:0000313" key="2">
    <source>
        <dbReference type="Proteomes" id="UP000004080"/>
    </source>
</evidence>
<evidence type="ECO:0000313" key="1">
    <source>
        <dbReference type="EMBL" id="EIT83918.1"/>
    </source>
</evidence>
<keyword evidence="2" id="KW-1185">Reference proteome</keyword>
<organism evidence="1 2">
    <name type="scientific">Fictibacillus macauensis ZFHKF-1</name>
    <dbReference type="NCBI Taxonomy" id="1196324"/>
    <lineage>
        <taxon>Bacteria</taxon>
        <taxon>Bacillati</taxon>
        <taxon>Bacillota</taxon>
        <taxon>Bacilli</taxon>
        <taxon>Bacillales</taxon>
        <taxon>Fictibacillaceae</taxon>
        <taxon>Fictibacillus</taxon>
    </lineage>
</organism>
<dbReference type="EMBL" id="AKKV01000042">
    <property type="protein sequence ID" value="EIT83918.1"/>
    <property type="molecule type" value="Genomic_DNA"/>
</dbReference>
<dbReference type="STRING" id="1196324.A374_17824"/>
<dbReference type="PATRIC" id="fig|1196324.3.peg.3637"/>
<dbReference type="AlphaFoldDB" id="I8UAT8"/>